<dbReference type="Pfam" id="PF07676">
    <property type="entry name" value="PD40"/>
    <property type="match status" value="2"/>
</dbReference>
<comment type="caution">
    <text evidence="3">The sequence shown here is derived from an EMBL/GenBank/DDBJ whole genome shotgun (WGS) entry which is preliminary data.</text>
</comment>
<dbReference type="SUPFAM" id="SSF69304">
    <property type="entry name" value="Tricorn protease N-terminal domain"/>
    <property type="match status" value="1"/>
</dbReference>
<feature type="chain" id="PRO_5012046934" evidence="2">
    <location>
        <begin position="23"/>
        <end position="361"/>
    </location>
</feature>
<dbReference type="PANTHER" id="PTHR36842">
    <property type="entry name" value="PROTEIN TOLB HOMOLOG"/>
    <property type="match status" value="1"/>
</dbReference>
<gene>
    <name evidence="3" type="ORF">MMIC_P0059</name>
</gene>
<dbReference type="InterPro" id="IPR011659">
    <property type="entry name" value="WD40"/>
</dbReference>
<sequence length="361" mass="40327">MKVRHLVLVSAALLVSIQNVSAKKISAPEEALFPVSPLVTVKGVESFYPSVAGDFMVYAQRKGHHYSVLRTSTNSPSSGAYELKPLTLIDEMRYGVAVNDGSIGYVSNRMGPISSWMWQGQGDGHVSIGNMATYRGGLAPFHLNASSDGNVWCFDSTFQKMRYNQLLSEFSKPMDWELVGQQWRMYDSDNFRPKTGYLATKEGKKNKFETPVLFTFVRSSSQLVMIPNAFNGAISPDGKRVAFVRQTNGNYDIWMQNIDGGGLTQLTSSPYGDFEPAWSPDGKRLLFVSNRDSKGDVHNTSIYMLNIKSIQVQRLTNARRAVDGGPAWLDNKSIVFHSNRNIQSPQSSTGRNWNIWKLKLN</sequence>
<proteinExistence type="inferred from homology"/>
<dbReference type="PANTHER" id="PTHR36842:SF1">
    <property type="entry name" value="PROTEIN TOLB"/>
    <property type="match status" value="1"/>
</dbReference>
<keyword evidence="4" id="KW-1185">Reference proteome</keyword>
<name>A0A1L8CJR4_9PROT</name>
<organism evidence="3 4">
    <name type="scientific">Mariprofundus micogutta</name>
    <dbReference type="NCBI Taxonomy" id="1921010"/>
    <lineage>
        <taxon>Bacteria</taxon>
        <taxon>Pseudomonadati</taxon>
        <taxon>Pseudomonadota</taxon>
        <taxon>Candidatius Mariprofundia</taxon>
        <taxon>Mariprofundales</taxon>
        <taxon>Mariprofundaceae</taxon>
        <taxon>Mariprofundus</taxon>
    </lineage>
</organism>
<accession>A0A1L8CJR4</accession>
<evidence type="ECO:0000256" key="2">
    <source>
        <dbReference type="SAM" id="SignalP"/>
    </source>
</evidence>
<feature type="signal peptide" evidence="2">
    <location>
        <begin position="1"/>
        <end position="22"/>
    </location>
</feature>
<dbReference type="STRING" id="1921010.MMIC_P0059"/>
<dbReference type="Proteomes" id="UP000231632">
    <property type="component" value="Unassembled WGS sequence"/>
</dbReference>
<comment type="similarity">
    <text evidence="1">Belongs to the TolB family.</text>
</comment>
<dbReference type="EMBL" id="BDFD01000001">
    <property type="protein sequence ID" value="GAV19130.1"/>
    <property type="molecule type" value="Genomic_DNA"/>
</dbReference>
<protein>
    <submittedName>
        <fullName evidence="3">Translocation protein TolB</fullName>
    </submittedName>
</protein>
<evidence type="ECO:0000256" key="1">
    <source>
        <dbReference type="ARBA" id="ARBA00009820"/>
    </source>
</evidence>
<keyword evidence="2" id="KW-0732">Signal</keyword>
<dbReference type="OrthoDB" id="9777457at2"/>
<dbReference type="Gene3D" id="2.120.10.30">
    <property type="entry name" value="TolB, C-terminal domain"/>
    <property type="match status" value="1"/>
</dbReference>
<dbReference type="RefSeq" id="WP_072658330.1">
    <property type="nucleotide sequence ID" value="NZ_BDFD01000001.1"/>
</dbReference>
<reference evidence="3 4" key="1">
    <citation type="journal article" date="2017" name="Arch. Microbiol.">
        <title>Mariprofundus micogutta sp. nov., a novel iron-oxidizing zetaproteobacterium isolated from a deep-sea hydrothermal field at the Bayonnaise knoll of the Izu-Ogasawara arc, and a description of Mariprofundales ord. nov. and Zetaproteobacteria classis nov.</title>
        <authorList>
            <person name="Makita H."/>
            <person name="Tanaka E."/>
            <person name="Mitsunobu S."/>
            <person name="Miyazaki M."/>
            <person name="Nunoura T."/>
            <person name="Uematsu K."/>
            <person name="Takaki Y."/>
            <person name="Nishi S."/>
            <person name="Shimamura S."/>
            <person name="Takai K."/>
        </authorList>
    </citation>
    <scope>NUCLEOTIDE SEQUENCE [LARGE SCALE GENOMIC DNA]</scope>
    <source>
        <strain evidence="3 4">ET2</strain>
    </source>
</reference>
<dbReference type="InterPro" id="IPR011042">
    <property type="entry name" value="6-blade_b-propeller_TolB-like"/>
</dbReference>
<evidence type="ECO:0000313" key="3">
    <source>
        <dbReference type="EMBL" id="GAV19130.1"/>
    </source>
</evidence>
<dbReference type="AlphaFoldDB" id="A0A1L8CJR4"/>
<evidence type="ECO:0000313" key="4">
    <source>
        <dbReference type="Proteomes" id="UP000231632"/>
    </source>
</evidence>